<proteinExistence type="predicted"/>
<name>A0A1F6H3U7_9PROT</name>
<sequence>MAKNLALDLEGTLWVSLGTTLYPRPGLYGFLEFVYRSFDQVGVYTLLSEVRAKGAVQVLVDQGFAPPVFLERFLYICGPGGVKDLNYFPDTCLEETWILDDSPQVIPLTQRDRWVQIASFEPKERCQSAFGSIDPQPLDQELARVQKRLAQICGLAD</sequence>
<dbReference type="SUPFAM" id="SSF56784">
    <property type="entry name" value="HAD-like"/>
    <property type="match status" value="1"/>
</dbReference>
<organism evidence="2 3">
    <name type="scientific">Candidatus Lambdaproteobacteria bacterium RIFOXYD2_FULL_56_26</name>
    <dbReference type="NCBI Taxonomy" id="1817773"/>
    <lineage>
        <taxon>Bacteria</taxon>
        <taxon>Pseudomonadati</taxon>
        <taxon>Pseudomonadota</taxon>
        <taxon>Candidatus Lambdaproteobacteria</taxon>
    </lineage>
</organism>
<comment type="caution">
    <text evidence="2">The sequence shown here is derived from an EMBL/GenBank/DDBJ whole genome shotgun (WGS) entry which is preliminary data.</text>
</comment>
<feature type="domain" description="FCP1 homology" evidence="1">
    <location>
        <begin position="4"/>
        <end position="122"/>
    </location>
</feature>
<dbReference type="Gene3D" id="3.40.50.1000">
    <property type="entry name" value="HAD superfamily/HAD-like"/>
    <property type="match status" value="1"/>
</dbReference>
<evidence type="ECO:0000259" key="1">
    <source>
        <dbReference type="Pfam" id="PF03031"/>
    </source>
</evidence>
<dbReference type="InterPro" id="IPR004274">
    <property type="entry name" value="FCP1_dom"/>
</dbReference>
<protein>
    <recommendedName>
        <fullName evidence="1">FCP1 homology domain-containing protein</fullName>
    </recommendedName>
</protein>
<dbReference type="InterPro" id="IPR023214">
    <property type="entry name" value="HAD_sf"/>
</dbReference>
<dbReference type="AlphaFoldDB" id="A0A1F6H3U7"/>
<dbReference type="InterPro" id="IPR036412">
    <property type="entry name" value="HAD-like_sf"/>
</dbReference>
<evidence type="ECO:0000313" key="3">
    <source>
        <dbReference type="Proteomes" id="UP000177583"/>
    </source>
</evidence>
<dbReference type="Pfam" id="PF03031">
    <property type="entry name" value="NIF"/>
    <property type="match status" value="1"/>
</dbReference>
<dbReference type="Proteomes" id="UP000177583">
    <property type="component" value="Unassembled WGS sequence"/>
</dbReference>
<gene>
    <name evidence="2" type="ORF">A2557_08495</name>
</gene>
<dbReference type="EMBL" id="MFNF01000001">
    <property type="protein sequence ID" value="OGH05000.1"/>
    <property type="molecule type" value="Genomic_DNA"/>
</dbReference>
<evidence type="ECO:0000313" key="2">
    <source>
        <dbReference type="EMBL" id="OGH05000.1"/>
    </source>
</evidence>
<accession>A0A1F6H3U7</accession>
<reference evidence="2 3" key="1">
    <citation type="journal article" date="2016" name="Nat. Commun.">
        <title>Thousands of microbial genomes shed light on interconnected biogeochemical processes in an aquifer system.</title>
        <authorList>
            <person name="Anantharaman K."/>
            <person name="Brown C.T."/>
            <person name="Hug L.A."/>
            <person name="Sharon I."/>
            <person name="Castelle C.J."/>
            <person name="Probst A.J."/>
            <person name="Thomas B.C."/>
            <person name="Singh A."/>
            <person name="Wilkins M.J."/>
            <person name="Karaoz U."/>
            <person name="Brodie E.L."/>
            <person name="Williams K.H."/>
            <person name="Hubbard S.S."/>
            <person name="Banfield J.F."/>
        </authorList>
    </citation>
    <scope>NUCLEOTIDE SEQUENCE [LARGE SCALE GENOMIC DNA]</scope>
</reference>